<keyword evidence="5" id="KW-0175">Coiled coil</keyword>
<dbReference type="SUPFAM" id="SSF57889">
    <property type="entry name" value="Cysteine-rich domain"/>
    <property type="match status" value="5"/>
</dbReference>
<dbReference type="EMBL" id="AWUE01017739">
    <property type="protein sequence ID" value="OMO85289.1"/>
    <property type="molecule type" value="Genomic_DNA"/>
</dbReference>
<evidence type="ECO:0000256" key="5">
    <source>
        <dbReference type="SAM" id="Coils"/>
    </source>
</evidence>
<dbReference type="InterPro" id="IPR001965">
    <property type="entry name" value="Znf_PHD"/>
</dbReference>
<feature type="region of interest" description="Disordered" evidence="6">
    <location>
        <begin position="628"/>
        <end position="648"/>
    </location>
</feature>
<evidence type="ECO:0000259" key="7">
    <source>
        <dbReference type="PROSITE" id="PS50081"/>
    </source>
</evidence>
<keyword evidence="4" id="KW-0862">Zinc</keyword>
<evidence type="ECO:0000256" key="3">
    <source>
        <dbReference type="ARBA" id="ARBA00022771"/>
    </source>
</evidence>
<dbReference type="AlphaFoldDB" id="A0A1R3IRS6"/>
<dbReference type="InterPro" id="IPR046349">
    <property type="entry name" value="C1-like_sf"/>
</dbReference>
<protein>
    <submittedName>
        <fullName evidence="8">Zinc finger, PHD-type</fullName>
    </submittedName>
</protein>
<evidence type="ECO:0000256" key="1">
    <source>
        <dbReference type="ARBA" id="ARBA00022723"/>
    </source>
</evidence>
<dbReference type="STRING" id="93759.A0A1R3IRS6"/>
<feature type="domain" description="Phorbol-ester/DAG-type" evidence="7">
    <location>
        <begin position="417"/>
        <end position="471"/>
    </location>
</feature>
<dbReference type="InterPro" id="IPR004146">
    <property type="entry name" value="DC1"/>
</dbReference>
<dbReference type="PANTHER" id="PTHR46288:SF27">
    <property type="entry name" value="CYSTEINE_HISTIDINE-RICH C1 DOMAIN FAMILY PROTEIN"/>
    <property type="match status" value="1"/>
</dbReference>
<organism evidence="8 9">
    <name type="scientific">Corchorus olitorius</name>
    <dbReference type="NCBI Taxonomy" id="93759"/>
    <lineage>
        <taxon>Eukaryota</taxon>
        <taxon>Viridiplantae</taxon>
        <taxon>Streptophyta</taxon>
        <taxon>Embryophyta</taxon>
        <taxon>Tracheophyta</taxon>
        <taxon>Spermatophyta</taxon>
        <taxon>Magnoliopsida</taxon>
        <taxon>eudicotyledons</taxon>
        <taxon>Gunneridae</taxon>
        <taxon>Pentapetalae</taxon>
        <taxon>rosids</taxon>
        <taxon>malvids</taxon>
        <taxon>Malvales</taxon>
        <taxon>Malvaceae</taxon>
        <taxon>Grewioideae</taxon>
        <taxon>Apeibeae</taxon>
        <taxon>Corchorus</taxon>
    </lineage>
</organism>
<dbReference type="Pfam" id="PF03107">
    <property type="entry name" value="C1_2"/>
    <property type="match status" value="2"/>
</dbReference>
<comment type="caution">
    <text evidence="8">The sequence shown here is derived from an EMBL/GenBank/DDBJ whole genome shotgun (WGS) entry which is preliminary data.</text>
</comment>
<accession>A0A1R3IRS6</accession>
<evidence type="ECO:0000313" key="8">
    <source>
        <dbReference type="EMBL" id="OMO85289.1"/>
    </source>
</evidence>
<proteinExistence type="predicted"/>
<evidence type="ECO:0000313" key="9">
    <source>
        <dbReference type="Proteomes" id="UP000187203"/>
    </source>
</evidence>
<dbReference type="Proteomes" id="UP000187203">
    <property type="component" value="Unassembled WGS sequence"/>
</dbReference>
<sequence length="648" mass="73405">MHLECAQRPINIELESDGDDEKIIQHFTHWHPLTLLDEDEDGKKDLQVGYCGICDQKLICSAAAYGCEECEFFVHKSCIINIPRQINNHSFHPSCPLVLLTDVSYRCSSCDEHDSGLAFRCGKCRFQLDVKCALLPTLDQSEDIADKIQFVGHKHPLVALRHNNNKENMIASEVRCGACGEKCSLESDEDPCFGCERCNFFLHKSCIINTPQQINNHSFHPSCPLTVLTPPFSYKCAGCDDEHGPVSCLAYSCEKCGFQLDVKCALLPTLEDQTKDIADKIQHVAHKHPLLAPRHNKKGAANIIASEVDRCGVCGEKCPLESYLGCERCQFFVHRPCGIEFTAKAEIYHYFHPLHPLTLSSLPIPIPTGKGTSTYSCDSCLGSIDEFLLVYRCDKCDFNLHMDCSKPKRQLLVEYEGHSHHLTFFDKTHHSAMCDICYKDARNCFFRCVACEFNLHLYCHPSAPKTITHKCHLHPLTLAKSPFEFELISPEYQEASESDDEFYCDVCEEKRFKKESVYYCEECKFIAETRCVISELLPCLTGSEGHPTGDGRAISADEENSAIASIAYLKNEMAELKEEKKPLKLKIEKLKSRLEELEAELKRKSGKLRRVKKDHFLLKYQLDHYLKEKQNPTDEASTSKGTTTADQS</sequence>
<dbReference type="PANTHER" id="PTHR46288">
    <property type="entry name" value="PHORBOL-ESTER/DAG-TYPE DOMAIN-CONTAINING PROTEIN"/>
    <property type="match status" value="1"/>
</dbReference>
<evidence type="ECO:0000256" key="6">
    <source>
        <dbReference type="SAM" id="MobiDB-lite"/>
    </source>
</evidence>
<reference evidence="9" key="1">
    <citation type="submission" date="2013-09" db="EMBL/GenBank/DDBJ databases">
        <title>Corchorus olitorius genome sequencing.</title>
        <authorList>
            <person name="Alam M."/>
            <person name="Haque M.S."/>
            <person name="Islam M.S."/>
            <person name="Emdad E.M."/>
            <person name="Islam M.M."/>
            <person name="Ahmed B."/>
            <person name="Halim A."/>
            <person name="Hossen Q.M.M."/>
            <person name="Hossain M.Z."/>
            <person name="Ahmed R."/>
            <person name="Khan M.M."/>
            <person name="Islam R."/>
            <person name="Rashid M.M."/>
            <person name="Khan S.A."/>
            <person name="Rahman M.S."/>
            <person name="Alam M."/>
            <person name="Yahiya A.S."/>
            <person name="Khan M.S."/>
            <person name="Azam M.S."/>
            <person name="Haque T."/>
            <person name="Lashkar M.Z.H."/>
            <person name="Akhand A.I."/>
            <person name="Morshed G."/>
            <person name="Roy S."/>
            <person name="Uddin K.S."/>
            <person name="Rabeya T."/>
            <person name="Hossain A.S."/>
            <person name="Chowdhury A."/>
            <person name="Snigdha A.R."/>
            <person name="Mortoza M.S."/>
            <person name="Matin S.A."/>
            <person name="Hoque S.M.E."/>
            <person name="Islam M.K."/>
            <person name="Roy D.K."/>
            <person name="Haider R."/>
            <person name="Moosa M.M."/>
            <person name="Elias S.M."/>
            <person name="Hasan A.M."/>
            <person name="Jahan S."/>
            <person name="Shafiuddin M."/>
            <person name="Mahmood N."/>
            <person name="Shommy N.S."/>
        </authorList>
    </citation>
    <scope>NUCLEOTIDE SEQUENCE [LARGE SCALE GENOMIC DNA]</scope>
    <source>
        <strain evidence="9">cv. O-4</strain>
    </source>
</reference>
<feature type="compositionally biased region" description="Polar residues" evidence="6">
    <location>
        <begin position="633"/>
        <end position="648"/>
    </location>
</feature>
<dbReference type="GO" id="GO:0008270">
    <property type="term" value="F:zinc ion binding"/>
    <property type="evidence" value="ECO:0007669"/>
    <property type="project" value="UniProtKB-KW"/>
</dbReference>
<keyword evidence="2" id="KW-0677">Repeat</keyword>
<evidence type="ECO:0000256" key="4">
    <source>
        <dbReference type="ARBA" id="ARBA00022833"/>
    </source>
</evidence>
<gene>
    <name evidence="8" type="ORF">COLO4_21675</name>
</gene>
<dbReference type="OrthoDB" id="1751421at2759"/>
<keyword evidence="3" id="KW-0863">Zinc-finger</keyword>
<keyword evidence="1" id="KW-0479">Metal-binding</keyword>
<dbReference type="Gene3D" id="3.30.60.20">
    <property type="match status" value="1"/>
</dbReference>
<dbReference type="PROSITE" id="PS50081">
    <property type="entry name" value="ZF_DAG_PE_2"/>
    <property type="match status" value="1"/>
</dbReference>
<name>A0A1R3IRS6_9ROSI</name>
<dbReference type="SMART" id="SM00249">
    <property type="entry name" value="PHD"/>
    <property type="match status" value="5"/>
</dbReference>
<dbReference type="InterPro" id="IPR002219">
    <property type="entry name" value="PKC_DAG/PE"/>
</dbReference>
<evidence type="ECO:0000256" key="2">
    <source>
        <dbReference type="ARBA" id="ARBA00022737"/>
    </source>
</evidence>
<feature type="coiled-coil region" evidence="5">
    <location>
        <begin position="559"/>
        <end position="614"/>
    </location>
</feature>
<keyword evidence="9" id="KW-1185">Reference proteome</keyword>